<evidence type="ECO:0000313" key="2">
    <source>
        <dbReference type="EMBL" id="EEG26789.1"/>
    </source>
</evidence>
<dbReference type="EMBL" id="ACEB01000022">
    <property type="protein sequence ID" value="EEG26789.1"/>
    <property type="molecule type" value="Genomic_DNA"/>
</dbReference>
<comment type="caution">
    <text evidence="2">The sequence shown here is derived from an EMBL/GenBank/DDBJ whole genome shotgun (WGS) entry which is preliminary data.</text>
</comment>
<dbReference type="InterPro" id="IPR016024">
    <property type="entry name" value="ARM-type_fold"/>
</dbReference>
<name>C0E3P6_9CORY</name>
<sequence length="934" mass="104751">MLLGIEIHCGEEQFMCDPKDTAGVDHVVQILRVCGFSVVQYDKEHDLGTDFLVFVRDHQHFDLGGFIKVQVGNRPSLMENPSTDNGRVGWWVRDFTYHDDPFPRLLVLFDENSEEAYWVHVTKDKVLGTEQEQKIFVPRENVINNESVDSLVEVAFGKLPQPAELPGVPDADRLRYALIAPQLIVPHPHLPLRTLSSAEAIALLSLEQMLMLKGTMEYKITGALCSHHDDPSWRLYSALFKWIDKRQADAILSFSSANVEANIAAAAEVIKATVLFEEHLPQRACEVLKDALAARDDYNPVDLAWLQVHLARNLIEIGEFDEAWDLALEASLIGRRQYQDPTARYVAGVAMEFVFQLNDLTGRQEAENLFRTIMKYSPDSSSWLRTQILAGGLTDFSEKNYPQSRDDAKIILGKECETTISKAHSTSLITGFAADANAWRRAAAAFACYFLLSADSIDELVYALNILRVAGVQDELELATSRFLHFGPAEPLAQIMNELSLKDATKSSLPCDFALVGNCVALLDTRTVDNHALWLLKELKNPSKTYVFGISRWYENEIIQVLAKIYGACSAEVMAKIQDYLITIPGIQDLELAASYAELIKSIIEDDLNWGKEWDNEKLQKLVTRGKIDNELLKGTIEQLRAVHDTNYDRLFGKIRIGDLNALASWQDFDNLPDGIVQRAVLHLANLVDHIIATAASGTLPGSYSRSYSHLSILVHLNISHPHCAHWRPCLRMFNNHVSSIDLVPGIETMIDEYQKIPADVARDMREPLMRLTGKHDKLKIIYPDRDADVRGPASALLGLLFPEDVPMTQVAQMLRGDASLVKAAVKILAQRKEKLSLSLFARLSKHDSFEVREAVVSALVTWVLEDVRAEESFSLLTEIVADASVCLISTILSLVSQHLRSDAAEKLLGLVAEKDYAVVPRQLEIIKTKWERQ</sequence>
<proteinExistence type="predicted"/>
<gene>
    <name evidence="2" type="ORF">CORMATOL_01611</name>
</gene>
<dbReference type="Proteomes" id="UP000006247">
    <property type="component" value="Unassembled WGS sequence"/>
</dbReference>
<evidence type="ECO:0000259" key="1">
    <source>
        <dbReference type="Pfam" id="PF14280"/>
    </source>
</evidence>
<feature type="domain" description="DUF4365" evidence="1">
    <location>
        <begin position="22"/>
        <end position="154"/>
    </location>
</feature>
<dbReference type="AlphaFoldDB" id="C0E3P6"/>
<dbReference type="SUPFAM" id="SSF48371">
    <property type="entry name" value="ARM repeat"/>
    <property type="match status" value="1"/>
</dbReference>
<reference evidence="2 3" key="1">
    <citation type="submission" date="2009-01" db="EMBL/GenBank/DDBJ databases">
        <authorList>
            <person name="Fulton L."/>
            <person name="Clifton S."/>
            <person name="Chinwalla A.T."/>
            <person name="Mitreva M."/>
            <person name="Sodergren E."/>
            <person name="Weinstock G."/>
            <person name="Clifton S."/>
            <person name="Dooling D.J."/>
            <person name="Fulton B."/>
            <person name="Minx P."/>
            <person name="Pepin K.H."/>
            <person name="Johnson M."/>
            <person name="Bhonagiri V."/>
            <person name="Nash W.E."/>
            <person name="Mardis E.R."/>
            <person name="Wilson R.K."/>
        </authorList>
    </citation>
    <scope>NUCLEOTIDE SEQUENCE [LARGE SCALE GENOMIC DNA]</scope>
    <source>
        <strain evidence="2 3">ATCC 33806</strain>
    </source>
</reference>
<organism evidence="2 3">
    <name type="scientific">Corynebacterium matruchotii ATCC 33806</name>
    <dbReference type="NCBI Taxonomy" id="566549"/>
    <lineage>
        <taxon>Bacteria</taxon>
        <taxon>Bacillati</taxon>
        <taxon>Actinomycetota</taxon>
        <taxon>Actinomycetes</taxon>
        <taxon>Mycobacteriales</taxon>
        <taxon>Corynebacteriaceae</taxon>
        <taxon>Corynebacterium</taxon>
    </lineage>
</organism>
<dbReference type="InterPro" id="IPR025375">
    <property type="entry name" value="DUF4365"/>
</dbReference>
<accession>C0E3P6</accession>
<protein>
    <recommendedName>
        <fullName evidence="1">DUF4365 domain-containing protein</fullName>
    </recommendedName>
</protein>
<evidence type="ECO:0000313" key="3">
    <source>
        <dbReference type="Proteomes" id="UP000006247"/>
    </source>
</evidence>
<dbReference type="HOGENOM" id="CLU_313010_0_0_11"/>
<dbReference type="Pfam" id="PF14280">
    <property type="entry name" value="DUF4365"/>
    <property type="match status" value="1"/>
</dbReference>